<gene>
    <name evidence="2" type="ORF">BpHYR1_050001</name>
</gene>
<dbReference type="PANTHER" id="PTHR43975">
    <property type="entry name" value="ZGC:101858"/>
    <property type="match status" value="1"/>
</dbReference>
<evidence type="ECO:0000313" key="3">
    <source>
        <dbReference type="Proteomes" id="UP000276133"/>
    </source>
</evidence>
<dbReference type="PROSITE" id="PS00061">
    <property type="entry name" value="ADH_SHORT"/>
    <property type="match status" value="1"/>
</dbReference>
<dbReference type="GO" id="GO:0016491">
    <property type="term" value="F:oxidoreductase activity"/>
    <property type="evidence" value="ECO:0007669"/>
    <property type="project" value="UniProtKB-KW"/>
</dbReference>
<protein>
    <submittedName>
        <fullName evidence="2">3-oxoacyl-[acyl-carrier-] reductase-like</fullName>
    </submittedName>
</protein>
<dbReference type="FunFam" id="3.40.50.720:FF:000084">
    <property type="entry name" value="Short-chain dehydrogenase reductase"/>
    <property type="match status" value="1"/>
</dbReference>
<dbReference type="SUPFAM" id="SSF51735">
    <property type="entry name" value="NAD(P)-binding Rossmann-fold domains"/>
    <property type="match status" value="1"/>
</dbReference>
<dbReference type="InterPro" id="IPR036291">
    <property type="entry name" value="NAD(P)-bd_dom_sf"/>
</dbReference>
<comment type="caution">
    <text evidence="2">The sequence shown here is derived from an EMBL/GenBank/DDBJ whole genome shotgun (WGS) entry which is preliminary data.</text>
</comment>
<dbReference type="Proteomes" id="UP000276133">
    <property type="component" value="Unassembled WGS sequence"/>
</dbReference>
<dbReference type="Gene3D" id="3.40.50.720">
    <property type="entry name" value="NAD(P)-binding Rossmann-like Domain"/>
    <property type="match status" value="1"/>
</dbReference>
<accession>A0A3M7RF58</accession>
<dbReference type="Pfam" id="PF13561">
    <property type="entry name" value="adh_short_C2"/>
    <property type="match status" value="1"/>
</dbReference>
<proteinExistence type="predicted"/>
<dbReference type="STRING" id="10195.A0A3M7RF58"/>
<sequence>MLTLRDKVCIITGASSGIGQTTAVLFSTLGSKLVLNGRNEKNLAETVQLCENKNNIVQIVGDLTDSQIQRLILKICVEKFGRIDVLVNNAGILQNGGIENLKMEDYENLMNVNVKSVISLTQLCLPYLIESKGSVVNVSSVAGSRSFPNVLAYCMSKAALDQFTKCVALEVADKGVRVNSVNPGVIITNIHKRAGHDEEQYKQFLEHCKNTHALGRPGTANEVANTIAFLASDNASFITGELVHVDGGRHAMTPR</sequence>
<dbReference type="EMBL" id="REGN01003524">
    <property type="protein sequence ID" value="RNA22147.1"/>
    <property type="molecule type" value="Genomic_DNA"/>
</dbReference>
<keyword evidence="1" id="KW-0560">Oxidoreductase</keyword>
<organism evidence="2 3">
    <name type="scientific">Brachionus plicatilis</name>
    <name type="common">Marine rotifer</name>
    <name type="synonym">Brachionus muelleri</name>
    <dbReference type="NCBI Taxonomy" id="10195"/>
    <lineage>
        <taxon>Eukaryota</taxon>
        <taxon>Metazoa</taxon>
        <taxon>Spiralia</taxon>
        <taxon>Gnathifera</taxon>
        <taxon>Rotifera</taxon>
        <taxon>Eurotatoria</taxon>
        <taxon>Monogononta</taxon>
        <taxon>Pseudotrocha</taxon>
        <taxon>Ploima</taxon>
        <taxon>Brachionidae</taxon>
        <taxon>Brachionus</taxon>
    </lineage>
</organism>
<dbReference type="PANTHER" id="PTHR43975:SF2">
    <property type="entry name" value="EG:BACR7A4.14 PROTEIN-RELATED"/>
    <property type="match status" value="1"/>
</dbReference>
<keyword evidence="3" id="KW-1185">Reference proteome</keyword>
<dbReference type="InterPro" id="IPR002347">
    <property type="entry name" value="SDR_fam"/>
</dbReference>
<dbReference type="InterPro" id="IPR020904">
    <property type="entry name" value="Sc_DH/Rdtase_CS"/>
</dbReference>
<dbReference type="PRINTS" id="PR00081">
    <property type="entry name" value="GDHRDH"/>
</dbReference>
<dbReference type="OrthoDB" id="47007at2759"/>
<dbReference type="PRINTS" id="PR00080">
    <property type="entry name" value="SDRFAMILY"/>
</dbReference>
<reference evidence="2 3" key="1">
    <citation type="journal article" date="2018" name="Sci. Rep.">
        <title>Genomic signatures of local adaptation to the degree of environmental predictability in rotifers.</title>
        <authorList>
            <person name="Franch-Gras L."/>
            <person name="Hahn C."/>
            <person name="Garcia-Roger E.M."/>
            <person name="Carmona M.J."/>
            <person name="Serra M."/>
            <person name="Gomez A."/>
        </authorList>
    </citation>
    <scope>NUCLEOTIDE SEQUENCE [LARGE SCALE GENOMIC DNA]</scope>
    <source>
        <strain evidence="2">HYR1</strain>
    </source>
</reference>
<evidence type="ECO:0000313" key="2">
    <source>
        <dbReference type="EMBL" id="RNA22147.1"/>
    </source>
</evidence>
<dbReference type="AlphaFoldDB" id="A0A3M7RF58"/>
<dbReference type="NCBIfam" id="NF005559">
    <property type="entry name" value="PRK07231.1"/>
    <property type="match status" value="1"/>
</dbReference>
<name>A0A3M7RF58_BRAPC</name>
<evidence type="ECO:0000256" key="1">
    <source>
        <dbReference type="ARBA" id="ARBA00023002"/>
    </source>
</evidence>